<organism evidence="9 10">
    <name type="scientific">Candidatus Kaiserbacteria bacterium RIFCSPHIGHO2_01_FULL_48_10</name>
    <dbReference type="NCBI Taxonomy" id="1798476"/>
    <lineage>
        <taxon>Bacteria</taxon>
        <taxon>Candidatus Kaiseribacteriota</taxon>
    </lineage>
</organism>
<name>A0A1F6C2R0_9BACT</name>
<dbReference type="InterPro" id="IPR036286">
    <property type="entry name" value="LexA/Signal_pep-like_sf"/>
</dbReference>
<evidence type="ECO:0000259" key="8">
    <source>
        <dbReference type="Pfam" id="PF10502"/>
    </source>
</evidence>
<evidence type="ECO:0000256" key="4">
    <source>
        <dbReference type="ARBA" id="ARBA00022670"/>
    </source>
</evidence>
<comment type="similarity">
    <text evidence="2 7">Belongs to the peptidase S26 family.</text>
</comment>
<dbReference type="PANTHER" id="PTHR43390">
    <property type="entry name" value="SIGNAL PEPTIDASE I"/>
    <property type="match status" value="1"/>
</dbReference>
<dbReference type="InterPro" id="IPR019756">
    <property type="entry name" value="Pept_S26A_signal_pept_1_Ser-AS"/>
</dbReference>
<keyword evidence="7" id="KW-0812">Transmembrane</keyword>
<accession>A0A1F6C2R0</accession>
<evidence type="ECO:0000256" key="6">
    <source>
        <dbReference type="PIRSR" id="PIRSR600223-1"/>
    </source>
</evidence>
<feature type="active site" evidence="6">
    <location>
        <position position="83"/>
    </location>
</feature>
<evidence type="ECO:0000313" key="10">
    <source>
        <dbReference type="Proteomes" id="UP000178249"/>
    </source>
</evidence>
<evidence type="ECO:0000256" key="5">
    <source>
        <dbReference type="ARBA" id="ARBA00022801"/>
    </source>
</evidence>
<dbReference type="Proteomes" id="UP000178249">
    <property type="component" value="Unassembled WGS sequence"/>
</dbReference>
<evidence type="ECO:0000256" key="3">
    <source>
        <dbReference type="ARBA" id="ARBA00013208"/>
    </source>
</evidence>
<dbReference type="InterPro" id="IPR019533">
    <property type="entry name" value="Peptidase_S26"/>
</dbReference>
<proteinExistence type="inferred from homology"/>
<dbReference type="PROSITE" id="PS00761">
    <property type="entry name" value="SPASE_I_3"/>
    <property type="match status" value="1"/>
</dbReference>
<dbReference type="GO" id="GO:0009003">
    <property type="term" value="F:signal peptidase activity"/>
    <property type="evidence" value="ECO:0007669"/>
    <property type="project" value="UniProtKB-EC"/>
</dbReference>
<dbReference type="GO" id="GO:0016020">
    <property type="term" value="C:membrane"/>
    <property type="evidence" value="ECO:0007669"/>
    <property type="project" value="UniProtKB-SubCell"/>
</dbReference>
<feature type="transmembrane region" description="Helical" evidence="7">
    <location>
        <begin position="12"/>
        <end position="30"/>
    </location>
</feature>
<evidence type="ECO:0000313" key="9">
    <source>
        <dbReference type="EMBL" id="OGG43485.1"/>
    </source>
</evidence>
<comment type="catalytic activity">
    <reaction evidence="1 7">
        <text>Cleavage of hydrophobic, N-terminal signal or leader sequences from secreted and periplasmic proteins.</text>
        <dbReference type="EC" id="3.4.21.89"/>
    </reaction>
</comment>
<dbReference type="GO" id="GO:0006465">
    <property type="term" value="P:signal peptide processing"/>
    <property type="evidence" value="ECO:0007669"/>
    <property type="project" value="InterPro"/>
</dbReference>
<dbReference type="EMBL" id="MFKP01000039">
    <property type="protein sequence ID" value="OGG43485.1"/>
    <property type="molecule type" value="Genomic_DNA"/>
</dbReference>
<comment type="caution">
    <text evidence="9">The sequence shown here is derived from an EMBL/GenBank/DDBJ whole genome shotgun (WGS) entry which is preliminary data.</text>
</comment>
<sequence>MNQGVRGWLDEIVAFALIALVIVVPIRWFVAQPFIVRGASMEPTFENGEYLIVDQLTYRFSQPERGDVIIMRYPKDPSTFFIKRIIGLPNETVELTGEKVIIRRGEDTEPLTLDDSFIDPSRMRPEHSTYALGADEYFVMGDNRIESSDSRTWGALPAEDIVGRTFVRLFPLTRIALFPGDVFLPQ</sequence>
<dbReference type="AlphaFoldDB" id="A0A1F6C2R0"/>
<dbReference type="NCBIfam" id="TIGR02227">
    <property type="entry name" value="sigpep_I_bact"/>
    <property type="match status" value="1"/>
</dbReference>
<dbReference type="CDD" id="cd06530">
    <property type="entry name" value="S26_SPase_I"/>
    <property type="match status" value="1"/>
</dbReference>
<dbReference type="PRINTS" id="PR00727">
    <property type="entry name" value="LEADERPTASE"/>
</dbReference>
<keyword evidence="4 7" id="KW-0645">Protease</keyword>
<keyword evidence="7" id="KW-1133">Transmembrane helix</keyword>
<gene>
    <name evidence="9" type="ORF">A2841_02505</name>
</gene>
<dbReference type="Pfam" id="PF10502">
    <property type="entry name" value="Peptidase_S26"/>
    <property type="match status" value="1"/>
</dbReference>
<feature type="active site" evidence="6">
    <location>
        <position position="40"/>
    </location>
</feature>
<evidence type="ECO:0000256" key="7">
    <source>
        <dbReference type="RuleBase" id="RU362042"/>
    </source>
</evidence>
<keyword evidence="7" id="KW-0472">Membrane</keyword>
<reference evidence="9 10" key="1">
    <citation type="journal article" date="2016" name="Nat. Commun.">
        <title>Thousands of microbial genomes shed light on interconnected biogeochemical processes in an aquifer system.</title>
        <authorList>
            <person name="Anantharaman K."/>
            <person name="Brown C.T."/>
            <person name="Hug L.A."/>
            <person name="Sharon I."/>
            <person name="Castelle C.J."/>
            <person name="Probst A.J."/>
            <person name="Thomas B.C."/>
            <person name="Singh A."/>
            <person name="Wilkins M.J."/>
            <person name="Karaoz U."/>
            <person name="Brodie E.L."/>
            <person name="Williams K.H."/>
            <person name="Hubbard S.S."/>
            <person name="Banfield J.F."/>
        </authorList>
    </citation>
    <scope>NUCLEOTIDE SEQUENCE [LARGE SCALE GENOMIC DNA]</scope>
</reference>
<feature type="domain" description="Peptidase S26" evidence="8">
    <location>
        <begin position="11"/>
        <end position="169"/>
    </location>
</feature>
<dbReference type="InterPro" id="IPR019758">
    <property type="entry name" value="Pept_S26A_signal_pept_1_CS"/>
</dbReference>
<keyword evidence="5 7" id="KW-0378">Hydrolase</keyword>
<evidence type="ECO:0000256" key="1">
    <source>
        <dbReference type="ARBA" id="ARBA00000677"/>
    </source>
</evidence>
<dbReference type="EC" id="3.4.21.89" evidence="3 7"/>
<dbReference type="Gene3D" id="2.10.109.10">
    <property type="entry name" value="Umud Fragment, subunit A"/>
    <property type="match status" value="1"/>
</dbReference>
<evidence type="ECO:0000256" key="2">
    <source>
        <dbReference type="ARBA" id="ARBA00009370"/>
    </source>
</evidence>
<comment type="subcellular location">
    <subcellularLocation>
        <location evidence="7">Membrane</location>
        <topology evidence="7">Single-pass type II membrane protein</topology>
    </subcellularLocation>
</comment>
<protein>
    <recommendedName>
        <fullName evidence="3 7">Signal peptidase I</fullName>
        <ecNumber evidence="3 7">3.4.21.89</ecNumber>
    </recommendedName>
</protein>
<dbReference type="PROSITE" id="PS00501">
    <property type="entry name" value="SPASE_I_1"/>
    <property type="match status" value="1"/>
</dbReference>
<dbReference type="GO" id="GO:0004252">
    <property type="term" value="F:serine-type endopeptidase activity"/>
    <property type="evidence" value="ECO:0007669"/>
    <property type="project" value="InterPro"/>
</dbReference>
<dbReference type="SUPFAM" id="SSF51306">
    <property type="entry name" value="LexA/Signal peptidase"/>
    <property type="match status" value="1"/>
</dbReference>
<dbReference type="PANTHER" id="PTHR43390:SF1">
    <property type="entry name" value="CHLOROPLAST PROCESSING PEPTIDASE"/>
    <property type="match status" value="1"/>
</dbReference>
<dbReference type="InterPro" id="IPR000223">
    <property type="entry name" value="Pept_S26A_signal_pept_1"/>
</dbReference>